<comment type="caution">
    <text evidence="1">The sequence shown here is derived from an EMBL/GenBank/DDBJ whole genome shotgun (WGS) entry which is preliminary data.</text>
</comment>
<dbReference type="AlphaFoldDB" id="A0A512D2J8"/>
<sequence>MHLLCVTGPPAVGKMTVGRAVCDLTGFRLFHNHMSIEPLLGVYDFGTPSFRRINTMIRREVIAESVVADLPGLVFTFAIDLDHPGDLAHLRELVAPVEAADVPIDVVELYAPQDVRLAREGGADRMDHKRSKRDVEWARSHVLDLESRARFNTDPVRDGEQLLPPHRHLRLDNDHGDARATAERVVTELGLPRR</sequence>
<proteinExistence type="predicted"/>
<evidence type="ECO:0000313" key="2">
    <source>
        <dbReference type="Proteomes" id="UP000321534"/>
    </source>
</evidence>
<dbReference type="Gene3D" id="3.40.50.300">
    <property type="entry name" value="P-loop containing nucleotide triphosphate hydrolases"/>
    <property type="match status" value="1"/>
</dbReference>
<accession>A0A512D2J8</accession>
<evidence type="ECO:0008006" key="3">
    <source>
        <dbReference type="Google" id="ProtNLM"/>
    </source>
</evidence>
<dbReference type="InterPro" id="IPR027417">
    <property type="entry name" value="P-loop_NTPase"/>
</dbReference>
<name>A0A512D2J8_9MICO</name>
<dbReference type="SUPFAM" id="SSF52540">
    <property type="entry name" value="P-loop containing nucleoside triphosphate hydrolases"/>
    <property type="match status" value="1"/>
</dbReference>
<organism evidence="1 2">
    <name type="scientific">Terrabacter aerolatus</name>
    <dbReference type="NCBI Taxonomy" id="422442"/>
    <lineage>
        <taxon>Bacteria</taxon>
        <taxon>Bacillati</taxon>
        <taxon>Actinomycetota</taxon>
        <taxon>Actinomycetes</taxon>
        <taxon>Micrococcales</taxon>
        <taxon>Intrasporangiaceae</taxon>
        <taxon>Terrabacter</taxon>
    </lineage>
</organism>
<keyword evidence="2" id="KW-1185">Reference proteome</keyword>
<gene>
    <name evidence="1" type="ORF">TAE01_25010</name>
</gene>
<reference evidence="1 2" key="1">
    <citation type="submission" date="2019-07" db="EMBL/GenBank/DDBJ databases">
        <title>Whole genome shotgun sequence of Terrabacter aerolatus NBRC 106305.</title>
        <authorList>
            <person name="Hosoyama A."/>
            <person name="Uohara A."/>
            <person name="Ohji S."/>
            <person name="Ichikawa N."/>
        </authorList>
    </citation>
    <scope>NUCLEOTIDE SEQUENCE [LARGE SCALE GENOMIC DNA]</scope>
    <source>
        <strain evidence="1 2">NBRC 106305</strain>
    </source>
</reference>
<dbReference type="EMBL" id="BJYX01000012">
    <property type="protein sequence ID" value="GEO30691.1"/>
    <property type="molecule type" value="Genomic_DNA"/>
</dbReference>
<evidence type="ECO:0000313" key="1">
    <source>
        <dbReference type="EMBL" id="GEO30691.1"/>
    </source>
</evidence>
<dbReference type="RefSeq" id="WP_186815180.1">
    <property type="nucleotide sequence ID" value="NZ_BAAARO010000001.1"/>
</dbReference>
<protein>
    <recommendedName>
        <fullName evidence="3">Shikimate kinase</fullName>
    </recommendedName>
</protein>
<dbReference type="Proteomes" id="UP000321534">
    <property type="component" value="Unassembled WGS sequence"/>
</dbReference>